<dbReference type="PANTHER" id="PTHR38479:SF2">
    <property type="entry name" value="WINGED HELIX DNA-BINDING DOMAIN-CONTAINING PROTEIN"/>
    <property type="match status" value="1"/>
</dbReference>
<dbReference type="PANTHER" id="PTHR38479">
    <property type="entry name" value="LMO0824 PROTEIN"/>
    <property type="match status" value="1"/>
</dbReference>
<accession>A0A238Y0H3</accession>
<dbReference type="AlphaFoldDB" id="A0A238Y0H3"/>
<dbReference type="InterPro" id="IPR009351">
    <property type="entry name" value="AlkZ-like"/>
</dbReference>
<protein>
    <submittedName>
        <fullName evidence="1">Winged helix DNA-binding domain-containing protein</fullName>
    </submittedName>
</protein>
<dbReference type="RefSeq" id="WP_089301956.1">
    <property type="nucleotide sequence ID" value="NZ_FZNW01000012.1"/>
</dbReference>
<dbReference type="GO" id="GO:0003677">
    <property type="term" value="F:DNA binding"/>
    <property type="evidence" value="ECO:0007669"/>
    <property type="project" value="UniProtKB-KW"/>
</dbReference>
<sequence>MAGTGEGEIAQLRLVAQRLCGHGHDTAADTVRWLTAVQGQDYPGALTSVALRTENGSRAKVEEAMNAGEVVRSWPMRGTLHLVAAEDLPWLLQVAATRAVAGAASRRARLDLDEATLESARAVAVRVLSGGRQLRRAELQAAWEDAGVSVAGQRGNHLIRHLAQTGTLCFGPVVDGEQRIVLLDEWIPRGRQLERSEALAELALRYFRSHGPATHRDLARWAGLTITDVRAGVASARPELATLELDGAEYLMDPRTPELLERYRERVAGVHLLPGFDEFILGYQDRRAAVPAEFADHIVPGGNGMFRSTVVSDGRVVGTWKHTGTGAKRTVRATPFTGFSTEVSDAIPQVYAALP</sequence>
<dbReference type="EMBL" id="FZNW01000012">
    <property type="protein sequence ID" value="SNR63799.1"/>
    <property type="molecule type" value="Genomic_DNA"/>
</dbReference>
<keyword evidence="1" id="KW-0238">DNA-binding</keyword>
<evidence type="ECO:0000313" key="1">
    <source>
        <dbReference type="EMBL" id="SNR63799.1"/>
    </source>
</evidence>
<dbReference type="Proteomes" id="UP000198348">
    <property type="component" value="Unassembled WGS sequence"/>
</dbReference>
<dbReference type="Pfam" id="PF06224">
    <property type="entry name" value="AlkZ-like"/>
    <property type="match status" value="1"/>
</dbReference>
<dbReference type="OrthoDB" id="9148135at2"/>
<organism evidence="1 2">
    <name type="scientific">Haloechinothrix alba</name>
    <dbReference type="NCBI Taxonomy" id="664784"/>
    <lineage>
        <taxon>Bacteria</taxon>
        <taxon>Bacillati</taxon>
        <taxon>Actinomycetota</taxon>
        <taxon>Actinomycetes</taxon>
        <taxon>Pseudonocardiales</taxon>
        <taxon>Pseudonocardiaceae</taxon>
        <taxon>Haloechinothrix</taxon>
    </lineage>
</organism>
<evidence type="ECO:0000313" key="2">
    <source>
        <dbReference type="Proteomes" id="UP000198348"/>
    </source>
</evidence>
<name>A0A238Y0H3_9PSEU</name>
<proteinExistence type="predicted"/>
<reference evidence="1 2" key="1">
    <citation type="submission" date="2017-06" db="EMBL/GenBank/DDBJ databases">
        <authorList>
            <person name="Kim H.J."/>
            <person name="Triplett B.A."/>
        </authorList>
    </citation>
    <scope>NUCLEOTIDE SEQUENCE [LARGE SCALE GENOMIC DNA]</scope>
    <source>
        <strain evidence="1 2">DSM 45207</strain>
    </source>
</reference>
<gene>
    <name evidence="1" type="ORF">SAMN06265360_112179</name>
</gene>
<keyword evidence="2" id="KW-1185">Reference proteome</keyword>